<proteinExistence type="predicted"/>
<feature type="region of interest" description="Disordered" evidence="1">
    <location>
        <begin position="319"/>
        <end position="376"/>
    </location>
</feature>
<reference evidence="2" key="2">
    <citation type="submission" date="2020-09" db="EMBL/GenBank/DDBJ databases">
        <authorList>
            <person name="Sun Q."/>
            <person name="Ohkuma M."/>
        </authorList>
    </citation>
    <scope>NUCLEOTIDE SEQUENCE</scope>
    <source>
        <strain evidence="2">JCM 3172</strain>
    </source>
</reference>
<dbReference type="AlphaFoldDB" id="A0A918LQ51"/>
<evidence type="ECO:0000256" key="1">
    <source>
        <dbReference type="SAM" id="MobiDB-lite"/>
    </source>
</evidence>
<dbReference type="RefSeq" id="WP_189202040.1">
    <property type="nucleotide sequence ID" value="NZ_BMQQ01000010.1"/>
</dbReference>
<sequence>MTLSLILNNRPVPRGQLGSLTNLPPNFAVVYAVDGGGWEVETAKHRTLTQRMLNKNKLCHLVDLGDHRRTAKLTKTPLTCKDQAHRFEATIDVGFRVHDPVAVVRSALPDVLTAVYPPLVKRLRPHAAQFDIDEAFEAQARINGSLALPMALPEGITLYYCDVQLEPDEAAREFIRSRTKAGRDSVLGRIEHTASVGNTRHEQVIEDIKQQGRIQREMQEREALAAVQLDFRSIVMEHLAKHPGDTEKAMELLMRWEESRRGQALDLEQRQVEMVRYMIDKGIVREVDLPGLRDGVLGASGMLGGALTAGSGAAPALLPPPMTAPVAQPAQSAPASSPGGPGAAPPPPPATVPWGGTRPDSAAATQGSDDPAPTVVDARPAAVGLAPVYVVLDTSPAAAACVPQLRDALRSLQSLLANSPDVASAVRLSVLAFADTVDVRLPLTQVSWQTGVPDLQAGVGCRYEPVFRRLLELVPLEMERLKQQARVNRPTVFLLTAGDPEDGGQWQAAHQRLLQHHYRPNIVSCGIGRIDRRTVARIASPAEFALAADPHADLAEAAAQFSMLLQNTVLHLGRSAVAGSSELSLQRPQGLSPVEGVA</sequence>
<organism evidence="2 3">
    <name type="scientific">Streptomyces purpureus</name>
    <dbReference type="NCBI Taxonomy" id="1951"/>
    <lineage>
        <taxon>Bacteria</taxon>
        <taxon>Bacillati</taxon>
        <taxon>Actinomycetota</taxon>
        <taxon>Actinomycetes</taxon>
        <taxon>Kitasatosporales</taxon>
        <taxon>Streptomycetaceae</taxon>
        <taxon>Streptomyces</taxon>
    </lineage>
</organism>
<evidence type="ECO:0000313" key="2">
    <source>
        <dbReference type="EMBL" id="GGT34338.1"/>
    </source>
</evidence>
<dbReference type="SUPFAM" id="SSF53300">
    <property type="entry name" value="vWA-like"/>
    <property type="match status" value="1"/>
</dbReference>
<dbReference type="InterPro" id="IPR036465">
    <property type="entry name" value="vWFA_dom_sf"/>
</dbReference>
<evidence type="ECO:0008006" key="4">
    <source>
        <dbReference type="Google" id="ProtNLM"/>
    </source>
</evidence>
<protein>
    <recommendedName>
        <fullName evidence="4">VWFA domain-containing protein</fullName>
    </recommendedName>
</protein>
<dbReference type="EMBL" id="BMQQ01000010">
    <property type="protein sequence ID" value="GGT34338.1"/>
    <property type="molecule type" value="Genomic_DNA"/>
</dbReference>
<dbReference type="Proteomes" id="UP000619486">
    <property type="component" value="Unassembled WGS sequence"/>
</dbReference>
<gene>
    <name evidence="2" type="ORF">GCM10014713_29920</name>
</gene>
<dbReference type="Gene3D" id="3.40.50.410">
    <property type="entry name" value="von Willebrand factor, type A domain"/>
    <property type="match status" value="1"/>
</dbReference>
<reference evidence="2" key="1">
    <citation type="journal article" date="2014" name="Int. J. Syst. Evol. Microbiol.">
        <title>Complete genome sequence of Corynebacterium casei LMG S-19264T (=DSM 44701T), isolated from a smear-ripened cheese.</title>
        <authorList>
            <consortium name="US DOE Joint Genome Institute (JGI-PGF)"/>
            <person name="Walter F."/>
            <person name="Albersmeier A."/>
            <person name="Kalinowski J."/>
            <person name="Ruckert C."/>
        </authorList>
    </citation>
    <scope>NUCLEOTIDE SEQUENCE</scope>
    <source>
        <strain evidence="2">JCM 3172</strain>
    </source>
</reference>
<comment type="caution">
    <text evidence="2">The sequence shown here is derived from an EMBL/GenBank/DDBJ whole genome shotgun (WGS) entry which is preliminary data.</text>
</comment>
<keyword evidence="3" id="KW-1185">Reference proteome</keyword>
<feature type="compositionally biased region" description="Low complexity" evidence="1">
    <location>
        <begin position="324"/>
        <end position="338"/>
    </location>
</feature>
<evidence type="ECO:0000313" key="3">
    <source>
        <dbReference type="Proteomes" id="UP000619486"/>
    </source>
</evidence>
<accession>A0A918LQ51</accession>
<name>A0A918LQ51_9ACTN</name>